<dbReference type="CDD" id="cd07518">
    <property type="entry name" value="HAD_YbiV-Like"/>
    <property type="match status" value="1"/>
</dbReference>
<dbReference type="InterPro" id="IPR036412">
    <property type="entry name" value="HAD-like_sf"/>
</dbReference>
<dbReference type="KEGG" id="ebt:EBL_c23040"/>
<dbReference type="SFLD" id="SFLDS00003">
    <property type="entry name" value="Haloacid_Dehalogenase"/>
    <property type="match status" value="1"/>
</dbReference>
<evidence type="ECO:0008006" key="6">
    <source>
        <dbReference type="Google" id="ProtNLM"/>
    </source>
</evidence>
<dbReference type="PATRIC" id="fig|630626.3.peg.2226"/>
<dbReference type="InterPro" id="IPR023214">
    <property type="entry name" value="HAD_sf"/>
</dbReference>
<evidence type="ECO:0000256" key="2">
    <source>
        <dbReference type="ARBA" id="ARBA00022801"/>
    </source>
</evidence>
<keyword evidence="3" id="KW-0460">Magnesium</keyword>
<dbReference type="EMBL" id="CP001560">
    <property type="protein sequence ID" value="AFJ47393.1"/>
    <property type="molecule type" value="Genomic_DNA"/>
</dbReference>
<dbReference type="PANTHER" id="PTHR10000">
    <property type="entry name" value="PHOSPHOSERINE PHOSPHATASE"/>
    <property type="match status" value="1"/>
</dbReference>
<organism evidence="4 5">
    <name type="scientific">Shimwellia blattae (strain ATCC 29907 / DSM 4481 / JCM 1650 / NBRC 105725 / CDC 9005-74)</name>
    <name type="common">Escherichia blattae</name>
    <dbReference type="NCBI Taxonomy" id="630626"/>
    <lineage>
        <taxon>Bacteria</taxon>
        <taxon>Pseudomonadati</taxon>
        <taxon>Pseudomonadota</taxon>
        <taxon>Gammaproteobacteria</taxon>
        <taxon>Enterobacterales</taxon>
        <taxon>Enterobacteriaceae</taxon>
        <taxon>Shimwellia</taxon>
    </lineage>
</organism>
<evidence type="ECO:0000256" key="3">
    <source>
        <dbReference type="ARBA" id="ARBA00022842"/>
    </source>
</evidence>
<dbReference type="OrthoDB" id="3180855at2"/>
<dbReference type="NCBIfam" id="TIGR01484">
    <property type="entry name" value="HAD-SF-IIB"/>
    <property type="match status" value="1"/>
</dbReference>
<name>I2BA39_SHIBC</name>
<dbReference type="GO" id="GO:0005829">
    <property type="term" value="C:cytosol"/>
    <property type="evidence" value="ECO:0007669"/>
    <property type="project" value="TreeGrafter"/>
</dbReference>
<dbReference type="NCBIfam" id="TIGR00099">
    <property type="entry name" value="Cof-subfamily"/>
    <property type="match status" value="1"/>
</dbReference>
<dbReference type="Pfam" id="PF08282">
    <property type="entry name" value="Hydrolase_3"/>
    <property type="match status" value="1"/>
</dbReference>
<proteinExistence type="predicted"/>
<dbReference type="InterPro" id="IPR006379">
    <property type="entry name" value="HAD-SF_hydro_IIB"/>
</dbReference>
<dbReference type="InterPro" id="IPR000150">
    <property type="entry name" value="Cof"/>
</dbReference>
<dbReference type="RefSeq" id="WP_002440365.1">
    <property type="nucleotide sequence ID" value="NC_017910.1"/>
</dbReference>
<sequence length="271" mass="30244">MKIKLIAVDMDGTFLDDRKQYDKARFMAQYQAMQARGIRFVVASGNQYYQLISFFPELRDQIAFVAENGALIYDGPERVRYSRLSRPDYLKVLAALAASCADNYVICGLNSAWYSRQAPQAFIDLMSRHYHRLQPTDNPQEIDDTIFKFSLNLPDEDIPLLMRQLSHSLDGVMTPVTSGFGFVDLIIPGSHKGSGLQCLLDRWHISPQECVAIGDSGNDVEMLKLVGYPVAMGNGAEAVKDVARFETLSNNHAGALRVIDDVLNQRGLFAG</sequence>
<dbReference type="AlphaFoldDB" id="I2BA39"/>
<dbReference type="SFLD" id="SFLDG01144">
    <property type="entry name" value="C2.B.4:_PGP_Like"/>
    <property type="match status" value="1"/>
</dbReference>
<reference evidence="4 5" key="1">
    <citation type="journal article" date="2012" name="J. Bacteriol.">
        <title>Complete genome sequence of the B12-producing Shimwellia blattae strain DSM 4481, isolated from a cockroach.</title>
        <authorList>
            <person name="Brzuszkiewicz E."/>
            <person name="Waschkowitz T."/>
            <person name="Wiezer A."/>
            <person name="Daniel R."/>
        </authorList>
    </citation>
    <scope>NUCLEOTIDE SEQUENCE [LARGE SCALE GENOMIC DNA]</scope>
    <source>
        <strain evidence="5">ATCC 29907 / DSM 4481 / JCM 1650 / NBRC 105725 / CDC 9005-74</strain>
    </source>
</reference>
<evidence type="ECO:0000256" key="1">
    <source>
        <dbReference type="ARBA" id="ARBA00022723"/>
    </source>
</evidence>
<dbReference type="SFLD" id="SFLDG01140">
    <property type="entry name" value="C2.B:_Phosphomannomutase_and_P"/>
    <property type="match status" value="1"/>
</dbReference>
<dbReference type="PANTHER" id="PTHR10000:SF53">
    <property type="entry name" value="5-AMINO-6-(5-PHOSPHO-D-RIBITYLAMINO)URACIL PHOSPHATASE YBJI-RELATED"/>
    <property type="match status" value="1"/>
</dbReference>
<accession>K6VYQ2</accession>
<dbReference type="SUPFAM" id="SSF56784">
    <property type="entry name" value="HAD-like"/>
    <property type="match status" value="1"/>
</dbReference>
<dbReference type="GO" id="GO:0016791">
    <property type="term" value="F:phosphatase activity"/>
    <property type="evidence" value="ECO:0007669"/>
    <property type="project" value="TreeGrafter"/>
</dbReference>
<accession>I2BA39</accession>
<dbReference type="HOGENOM" id="CLU_044146_5_0_6"/>
<keyword evidence="5" id="KW-1185">Reference proteome</keyword>
<dbReference type="GO" id="GO:0000287">
    <property type="term" value="F:magnesium ion binding"/>
    <property type="evidence" value="ECO:0007669"/>
    <property type="project" value="TreeGrafter"/>
</dbReference>
<protein>
    <recommendedName>
        <fullName evidence="6">Hydrolase</fullName>
    </recommendedName>
</protein>
<dbReference type="eggNOG" id="COG0561">
    <property type="taxonomic scope" value="Bacteria"/>
</dbReference>
<dbReference type="Gene3D" id="3.30.1240.10">
    <property type="match status" value="1"/>
</dbReference>
<dbReference type="PROSITE" id="PS01229">
    <property type="entry name" value="COF_2"/>
    <property type="match status" value="1"/>
</dbReference>
<gene>
    <name evidence="4" type="ordered locus">EBL_c23040</name>
</gene>
<dbReference type="Gene3D" id="3.40.50.1000">
    <property type="entry name" value="HAD superfamily/HAD-like"/>
    <property type="match status" value="1"/>
</dbReference>
<dbReference type="Proteomes" id="UP000001955">
    <property type="component" value="Chromosome"/>
</dbReference>
<evidence type="ECO:0000313" key="4">
    <source>
        <dbReference type="EMBL" id="AFJ47393.1"/>
    </source>
</evidence>
<keyword evidence="2" id="KW-0378">Hydrolase</keyword>
<keyword evidence="1" id="KW-0479">Metal-binding</keyword>
<evidence type="ECO:0000313" key="5">
    <source>
        <dbReference type="Proteomes" id="UP000001955"/>
    </source>
</evidence>